<reference evidence="3 6" key="1">
    <citation type="submission" date="2016-10" db="EMBL/GenBank/DDBJ databases">
        <title>Draft genome sequence of Methylobacterium extorquens CP3, a seed endophyte of Crotalaria pumila with plant growth-promoting and metal tolerance properties.</title>
        <authorList>
            <person name="Sanchez-Lopez A.S."/>
            <person name="Van Hamme J.D."/>
            <person name="Thijs S."/>
            <person name="Mcammond B.M."/>
            <person name="Stevens V."/>
            <person name="Gonzalez-Chavez M.D.C."/>
            <person name="Vangronsveld J."/>
        </authorList>
    </citation>
    <scope>NUCLEOTIDE SEQUENCE [LARGE SCALE GENOMIC DNA]</scope>
    <source>
        <strain evidence="3 6">CP3</strain>
    </source>
</reference>
<accession>A0A1S1P3V1</accession>
<organism evidence="3 6">
    <name type="scientific">Methylorubrum extorquens</name>
    <name type="common">Methylobacterium dichloromethanicum</name>
    <name type="synonym">Methylobacterium extorquens</name>
    <dbReference type="NCBI Taxonomy" id="408"/>
    <lineage>
        <taxon>Bacteria</taxon>
        <taxon>Pseudomonadati</taxon>
        <taxon>Pseudomonadota</taxon>
        <taxon>Alphaproteobacteria</taxon>
        <taxon>Hyphomicrobiales</taxon>
        <taxon>Methylobacteriaceae</taxon>
        <taxon>Methylorubrum</taxon>
    </lineage>
</organism>
<dbReference type="AlphaFoldDB" id="A0A1S1P3V1"/>
<proteinExistence type="predicted"/>
<protein>
    <submittedName>
        <fullName evidence="3">Uncharacterized protein</fullName>
    </submittedName>
</protein>
<evidence type="ECO:0000313" key="5">
    <source>
        <dbReference type="EMBL" id="WHQ69127.1"/>
    </source>
</evidence>
<evidence type="ECO:0000256" key="1">
    <source>
        <dbReference type="SAM" id="MobiDB-lite"/>
    </source>
</evidence>
<sequence length="67" mass="6621">MRAIKLIPVLGLLALGLAACKDEKKDTTGTTTPPANTTTTAPATPPAAGQTTAPTTPPATNKPAGQP</sequence>
<dbReference type="EMBL" id="LT962688">
    <property type="protein sequence ID" value="SOR28024.1"/>
    <property type="molecule type" value="Genomic_DNA"/>
</dbReference>
<dbReference type="Proteomes" id="UP000233769">
    <property type="component" value="Chromosome tk0001"/>
</dbReference>
<reference evidence="5" key="4">
    <citation type="journal article" date="2022" name="Biotechnol. Bioprocess Eng.">
        <title>Pan-genome Analysis Reveals Comparative Genomic Features of Central Metabolic Pathways in Methylorubrum extorquens.</title>
        <authorList>
            <person name="Lee G.M."/>
            <person name="Scott-Nevros Z.K."/>
            <person name="Lee S.-M."/>
            <person name="Kim D."/>
        </authorList>
    </citation>
    <scope>NUCLEOTIDE SEQUENCE</scope>
    <source>
        <strain evidence="5">ATCC 55366</strain>
    </source>
</reference>
<feature type="chain" id="PRO_5015069542" evidence="2">
    <location>
        <begin position="22"/>
        <end position="67"/>
    </location>
</feature>
<evidence type="ECO:0000313" key="4">
    <source>
        <dbReference type="EMBL" id="SOR28024.1"/>
    </source>
</evidence>
<feature type="region of interest" description="Disordered" evidence="1">
    <location>
        <begin position="23"/>
        <end position="67"/>
    </location>
</feature>
<dbReference type="EMBL" id="CP073633">
    <property type="protein sequence ID" value="WHQ69127.1"/>
    <property type="molecule type" value="Genomic_DNA"/>
</dbReference>
<reference evidence="4" key="2">
    <citation type="submission" date="2017-10" db="EMBL/GenBank/DDBJ databases">
        <authorList>
            <person name="Banno H."/>
            <person name="Chua N.-H."/>
        </authorList>
    </citation>
    <scope>NUCLEOTIDE SEQUENCE [LARGE SCALE GENOMIC DNA]</scope>
    <source>
        <strain evidence="4">TK 0001</strain>
    </source>
</reference>
<dbReference type="RefSeq" id="WP_003599639.1">
    <property type="nucleotide sequence ID" value="NZ_BJVP01000003.1"/>
</dbReference>
<name>A0A1S1P3V1_METEX</name>
<evidence type="ECO:0000256" key="2">
    <source>
        <dbReference type="SAM" id="SignalP"/>
    </source>
</evidence>
<evidence type="ECO:0000313" key="6">
    <source>
        <dbReference type="Proteomes" id="UP000180215"/>
    </source>
</evidence>
<dbReference type="Proteomes" id="UP000180215">
    <property type="component" value="Unassembled WGS sequence"/>
</dbReference>
<feature type="signal peptide" evidence="2">
    <location>
        <begin position="1"/>
        <end position="21"/>
    </location>
</feature>
<reference evidence="7" key="3">
    <citation type="submission" date="2017-10" db="EMBL/GenBank/DDBJ databases">
        <authorList>
            <person name="Regsiter A."/>
            <person name="William W."/>
        </authorList>
    </citation>
    <scope>NUCLEOTIDE SEQUENCE [LARGE SCALE GENOMIC DNA]</scope>
</reference>
<feature type="compositionally biased region" description="Low complexity" evidence="1">
    <location>
        <begin position="28"/>
        <end position="67"/>
    </location>
</feature>
<dbReference type="GeneID" id="72991764"/>
<keyword evidence="2" id="KW-0732">Signal</keyword>
<evidence type="ECO:0000313" key="7">
    <source>
        <dbReference type="Proteomes" id="UP000233769"/>
    </source>
</evidence>
<dbReference type="PROSITE" id="PS51257">
    <property type="entry name" value="PROKAR_LIPOPROTEIN"/>
    <property type="match status" value="1"/>
</dbReference>
<evidence type="ECO:0000313" key="3">
    <source>
        <dbReference type="EMBL" id="OHV15867.1"/>
    </source>
</evidence>
<dbReference type="EMBL" id="MNAO01000201">
    <property type="protein sequence ID" value="OHV15867.1"/>
    <property type="molecule type" value="Genomic_DNA"/>
</dbReference>
<dbReference type="Proteomes" id="UP001223720">
    <property type="component" value="Chromosome"/>
</dbReference>
<gene>
    <name evidence="3" type="ORF">BK022_16045</name>
    <name evidence="5" type="ORF">KEC54_22745</name>
    <name evidence="4" type="ORF">TK0001_1422</name>
</gene>